<proteinExistence type="predicted"/>
<accession>A0ACB6QCF4</accession>
<reference evidence="1" key="1">
    <citation type="journal article" date="2020" name="Stud. Mycol.">
        <title>101 Dothideomycetes genomes: a test case for predicting lifestyles and emergence of pathogens.</title>
        <authorList>
            <person name="Haridas S."/>
            <person name="Albert R."/>
            <person name="Binder M."/>
            <person name="Bloem J."/>
            <person name="Labutti K."/>
            <person name="Salamov A."/>
            <person name="Andreopoulos B."/>
            <person name="Baker S."/>
            <person name="Barry K."/>
            <person name="Bills G."/>
            <person name="Bluhm B."/>
            <person name="Cannon C."/>
            <person name="Castanera R."/>
            <person name="Culley D."/>
            <person name="Daum C."/>
            <person name="Ezra D."/>
            <person name="Gonzalez J."/>
            <person name="Henrissat B."/>
            <person name="Kuo A."/>
            <person name="Liang C."/>
            <person name="Lipzen A."/>
            <person name="Lutzoni F."/>
            <person name="Magnuson J."/>
            <person name="Mondo S."/>
            <person name="Nolan M."/>
            <person name="Ohm R."/>
            <person name="Pangilinan J."/>
            <person name="Park H.-J."/>
            <person name="Ramirez L."/>
            <person name="Alfaro M."/>
            <person name="Sun H."/>
            <person name="Tritt A."/>
            <person name="Yoshinaga Y."/>
            <person name="Zwiers L.-H."/>
            <person name="Turgeon B."/>
            <person name="Goodwin S."/>
            <person name="Spatafora J."/>
            <person name="Crous P."/>
            <person name="Grigoriev I."/>
        </authorList>
    </citation>
    <scope>NUCLEOTIDE SEQUENCE</scope>
    <source>
        <strain evidence="1">ATCC 200398</strain>
    </source>
</reference>
<evidence type="ECO:0000313" key="2">
    <source>
        <dbReference type="Proteomes" id="UP000799755"/>
    </source>
</evidence>
<sequence>MPMLHYATPAQSWSEALPLGNGRLGAMLFGGLGAETLRLNEESVWYGGPMDRTPVDASRYLAKFREGVRRGRYGEVEELVRKRFLATPRSMRHSEPAGICKVDFEGDGIDVKGYERSLDLGTGVARVEYSVGGNKIRREAIATFVDNVIAIRIKADCKVTFVVSLTRMSDVEWETNEFLDSITARDGRIILHATPGGKGSNRLCLVTGAQCEDEGEIEVVGRSLQVTSSDTVVVLAAHTTYRHPDPEDAALKDVDGALRHSGSSLWERHITDWSQLYNRMGIQLYPSASDKHTDERLAHQHDPGLISLYHSYSRYLLLSSSRSYSGALPATLQGIWNPFFQPPWGAKYTLNINLQMNYWPVHTSNLSECELPLFALLERMAVRGEKTARTMYSCRGWCAHHNTDIWADTDTQDQWMPASLWPLGGAWLCTHITEHYQYTGNKRFLGWMFPVLEGCVRFLLDFLIEDKEGRYLVTSPSMSPENRFATGHGDGNETGVFCEGSTVDIEIIKAVLSDYLFLSDELLRIKNPSKLSPAFLTDAKSALQRLPPLFISPTTSMIQEWGCNDYIESEPGHRHTSHLFPLYPGRTITPTATPTLAAAARSTLLRRTQHGGGHTGWSRAWLVCLWARLRDPKQCAVNIEALLRDSTLPNMLDTHPPFQIDGNFGGAAGILECLVQSHEEVEIGEKRGEKREKAVLIRLLPSCPSEWRSGKVKGVRVRGGWEVGFEWQDGMILEPVFAKRTPKSGTCAPTLQASSQYPRTLKLLYPQFILFGDSITQIDGNPELDFSCIQALQHGSIPLIELKD</sequence>
<name>A0ACB6QCF4_9PLEO</name>
<gene>
    <name evidence="1" type="ORF">BDR25DRAFT_329151</name>
</gene>
<protein>
    <submittedName>
        <fullName evidence="1">Uncharacterized protein</fullName>
    </submittedName>
</protein>
<organism evidence="1 2">
    <name type="scientific">Lindgomyces ingoldianus</name>
    <dbReference type="NCBI Taxonomy" id="673940"/>
    <lineage>
        <taxon>Eukaryota</taxon>
        <taxon>Fungi</taxon>
        <taxon>Dikarya</taxon>
        <taxon>Ascomycota</taxon>
        <taxon>Pezizomycotina</taxon>
        <taxon>Dothideomycetes</taxon>
        <taxon>Pleosporomycetidae</taxon>
        <taxon>Pleosporales</taxon>
        <taxon>Lindgomycetaceae</taxon>
        <taxon>Lindgomyces</taxon>
    </lineage>
</organism>
<keyword evidence="2" id="KW-1185">Reference proteome</keyword>
<dbReference type="EMBL" id="MU003535">
    <property type="protein sequence ID" value="KAF2464659.1"/>
    <property type="molecule type" value="Genomic_DNA"/>
</dbReference>
<dbReference type="Proteomes" id="UP000799755">
    <property type="component" value="Unassembled WGS sequence"/>
</dbReference>
<comment type="caution">
    <text evidence="1">The sequence shown here is derived from an EMBL/GenBank/DDBJ whole genome shotgun (WGS) entry which is preliminary data.</text>
</comment>
<evidence type="ECO:0000313" key="1">
    <source>
        <dbReference type="EMBL" id="KAF2464659.1"/>
    </source>
</evidence>